<feature type="transmembrane region" description="Helical" evidence="2">
    <location>
        <begin position="244"/>
        <end position="262"/>
    </location>
</feature>
<evidence type="ECO:0000313" key="6">
    <source>
        <dbReference type="Proteomes" id="UP000000844"/>
    </source>
</evidence>
<dbReference type="Gene3D" id="3.30.70.1450">
    <property type="entry name" value="Regulator of K+ conductance, C-terminal domain"/>
    <property type="match status" value="1"/>
</dbReference>
<feature type="domain" description="RCK C-terminal" evidence="4">
    <location>
        <begin position="454"/>
        <end position="537"/>
    </location>
</feature>
<dbReference type="SUPFAM" id="SSF116726">
    <property type="entry name" value="TrkA C-terminal domain-like"/>
    <property type="match status" value="1"/>
</dbReference>
<dbReference type="SUPFAM" id="SSF51735">
    <property type="entry name" value="NAD(P)-binding Rossmann-fold domains"/>
    <property type="match status" value="2"/>
</dbReference>
<keyword evidence="6" id="KW-1185">Reference proteome</keyword>
<dbReference type="InterPro" id="IPR036721">
    <property type="entry name" value="RCK_C_sf"/>
</dbReference>
<evidence type="ECO:0000313" key="5">
    <source>
        <dbReference type="EMBL" id="ADD39744.1"/>
    </source>
</evidence>
<gene>
    <name evidence="5" type="ordered locus">Snas_0022</name>
</gene>
<dbReference type="PROSITE" id="PS51201">
    <property type="entry name" value="RCK_N"/>
    <property type="match status" value="1"/>
</dbReference>
<sequence>MAFRLVEELVFRHRENVTVILPSRRRNHGPQISRVPTVRVVENDQLDADAFSSARITQAKALALMAQDDVGNIHAALRALEITEIRVVVRCFNTNLGNRIEPLLGDCTLLSDASMASPSFVAAALGEVAPRYSQVLGRTLYVTASASDRGDRLTWPIAGGPDEGVLLPGEEVEPSLFVTVATRRPRRALVTASKHRVRSLATRLWDELREILDRKLRFITLFLVAVIVLGSFLIWNSHKGDGQSFGWLESAYVVILAAAGGIDPVTGAEFAEKFAHVLVAISGVLLVPIFTASIVENMVGRRLAAEAGRLRGPISDHVIVVGLGNVGTRIAVQLRNLGVPVVAIERNARCHGVDVARSQDIPVVYGDASQLETLHAAQVRTCRSLVAVTSNDIVNLEAALHARSIRQDLRTVLRLFEQDLAERVQKHFDISASLSVAGVAAAEFAAAMTDRNVKGTIPVGRHLVLIGEFTVEDGSELAGQPLSQIDADESLRVLAISKVDETDWAPDPQRLMDPGDTVLVLATRRGLAATVRRAAPSTGPEEPRLGQPSPFRP</sequence>
<dbReference type="Gene3D" id="3.40.50.720">
    <property type="entry name" value="NAD(P)-binding Rossmann-like Domain"/>
    <property type="match status" value="2"/>
</dbReference>
<dbReference type="InterPro" id="IPR050721">
    <property type="entry name" value="Trk_Ktr_HKT_K-transport"/>
</dbReference>
<dbReference type="PANTHER" id="PTHR43833">
    <property type="entry name" value="POTASSIUM CHANNEL PROTEIN 2-RELATED-RELATED"/>
    <property type="match status" value="1"/>
</dbReference>
<keyword evidence="2" id="KW-0472">Membrane</keyword>
<dbReference type="KEGG" id="sna:Snas_0022"/>
<name>D3PTY6_STANL</name>
<evidence type="ECO:0000256" key="2">
    <source>
        <dbReference type="SAM" id="Phobius"/>
    </source>
</evidence>
<feature type="domain" description="RCK N-terminal" evidence="3">
    <location>
        <begin position="315"/>
        <end position="434"/>
    </location>
</feature>
<dbReference type="PROSITE" id="PS51202">
    <property type="entry name" value="RCK_C"/>
    <property type="match status" value="1"/>
</dbReference>
<dbReference type="InterPro" id="IPR003148">
    <property type="entry name" value="RCK_N"/>
</dbReference>
<dbReference type="eggNOG" id="COG0490">
    <property type="taxonomic scope" value="Bacteria"/>
</dbReference>
<reference evidence="5 6" key="1">
    <citation type="journal article" date="2009" name="Stand. Genomic Sci.">
        <title>Complete genome sequence of Stackebrandtia nassauensis type strain (LLR-40K-21).</title>
        <authorList>
            <person name="Munk C."/>
            <person name="Lapidus A."/>
            <person name="Copeland A."/>
            <person name="Jando M."/>
            <person name="Mayilraj S."/>
            <person name="Glavina Del Rio T."/>
            <person name="Nolan M."/>
            <person name="Chen F."/>
            <person name="Lucas S."/>
            <person name="Tice H."/>
            <person name="Cheng J.F."/>
            <person name="Han C."/>
            <person name="Detter J.C."/>
            <person name="Bruce D."/>
            <person name="Goodwin L."/>
            <person name="Chain P."/>
            <person name="Pitluck S."/>
            <person name="Goker M."/>
            <person name="Ovchinikova G."/>
            <person name="Pati A."/>
            <person name="Ivanova N."/>
            <person name="Mavromatis K."/>
            <person name="Chen A."/>
            <person name="Palaniappan K."/>
            <person name="Land M."/>
            <person name="Hauser L."/>
            <person name="Chang Y.J."/>
            <person name="Jeffries C.D."/>
            <person name="Bristow J."/>
            <person name="Eisen J.A."/>
            <person name="Markowitz V."/>
            <person name="Hugenholtz P."/>
            <person name="Kyrpides N.C."/>
            <person name="Klenk H.P."/>
        </authorList>
    </citation>
    <scope>NUCLEOTIDE SEQUENCE [LARGE SCALE GENOMIC DNA]</scope>
    <source>
        <strain evidence="6">DSM 44728 / CIP 108903 / NRRL B-16338 / NBRC 102104 / LLR-40K-21</strain>
    </source>
</reference>
<feature type="transmembrane region" description="Helical" evidence="2">
    <location>
        <begin position="274"/>
        <end position="295"/>
    </location>
</feature>
<keyword evidence="2" id="KW-1133">Transmembrane helix</keyword>
<dbReference type="GO" id="GO:0008324">
    <property type="term" value="F:monoatomic cation transmembrane transporter activity"/>
    <property type="evidence" value="ECO:0007669"/>
    <property type="project" value="InterPro"/>
</dbReference>
<evidence type="ECO:0000256" key="1">
    <source>
        <dbReference type="SAM" id="MobiDB-lite"/>
    </source>
</evidence>
<feature type="transmembrane region" description="Helical" evidence="2">
    <location>
        <begin position="218"/>
        <end position="238"/>
    </location>
</feature>
<dbReference type="InterPro" id="IPR006037">
    <property type="entry name" value="RCK_C"/>
</dbReference>
<dbReference type="EMBL" id="CP001778">
    <property type="protein sequence ID" value="ADD39744.1"/>
    <property type="molecule type" value="Genomic_DNA"/>
</dbReference>
<dbReference type="Proteomes" id="UP000000844">
    <property type="component" value="Chromosome"/>
</dbReference>
<keyword evidence="2" id="KW-0812">Transmembrane</keyword>
<dbReference type="STRING" id="446470.Snas_0022"/>
<dbReference type="Pfam" id="PF02254">
    <property type="entry name" value="TrkA_N"/>
    <property type="match status" value="1"/>
</dbReference>
<dbReference type="Pfam" id="PF02080">
    <property type="entry name" value="TrkA_C"/>
    <property type="match status" value="1"/>
</dbReference>
<dbReference type="AlphaFoldDB" id="D3PTY6"/>
<dbReference type="PANTHER" id="PTHR43833:SF11">
    <property type="entry name" value="VOLTAGE-GATED POTASSIUM CHANNEL KCH"/>
    <property type="match status" value="1"/>
</dbReference>
<evidence type="ECO:0000259" key="4">
    <source>
        <dbReference type="PROSITE" id="PS51202"/>
    </source>
</evidence>
<organism evidence="5 6">
    <name type="scientific">Stackebrandtia nassauensis (strain DSM 44728 / CIP 108903 / NRRL B-16338 / NBRC 102104 / LLR-40K-21)</name>
    <dbReference type="NCBI Taxonomy" id="446470"/>
    <lineage>
        <taxon>Bacteria</taxon>
        <taxon>Bacillati</taxon>
        <taxon>Actinomycetota</taxon>
        <taxon>Actinomycetes</taxon>
        <taxon>Glycomycetales</taxon>
        <taxon>Glycomycetaceae</taxon>
        <taxon>Stackebrandtia</taxon>
    </lineage>
</organism>
<dbReference type="InterPro" id="IPR036291">
    <property type="entry name" value="NAD(P)-bd_dom_sf"/>
</dbReference>
<evidence type="ECO:0000259" key="3">
    <source>
        <dbReference type="PROSITE" id="PS51201"/>
    </source>
</evidence>
<dbReference type="GO" id="GO:0006813">
    <property type="term" value="P:potassium ion transport"/>
    <property type="evidence" value="ECO:0007669"/>
    <property type="project" value="InterPro"/>
</dbReference>
<accession>D3PTY6</accession>
<feature type="region of interest" description="Disordered" evidence="1">
    <location>
        <begin position="530"/>
        <end position="553"/>
    </location>
</feature>
<protein>
    <submittedName>
        <fullName evidence="5">TrkA-N domain protein</fullName>
    </submittedName>
</protein>
<proteinExistence type="predicted"/>
<dbReference type="HOGENOM" id="CLU_431998_0_0_11"/>
<dbReference type="eggNOG" id="COG1226">
    <property type="taxonomic scope" value="Bacteria"/>
</dbReference>